<dbReference type="SMART" id="SM00386">
    <property type="entry name" value="HAT"/>
    <property type="match status" value="3"/>
</dbReference>
<dbReference type="PANTHER" id="PTHR17204:SF23">
    <property type="entry name" value="U1 SMALL NUCLEAR RIBONUCLEOPROTEIN COMPONENT PRP42"/>
    <property type="match status" value="1"/>
</dbReference>
<keyword evidence="3" id="KW-0677">Repeat</keyword>
<dbReference type="Proteomes" id="UP000290900">
    <property type="component" value="Unassembled WGS sequence"/>
</dbReference>
<dbReference type="GO" id="GO:0000395">
    <property type="term" value="P:mRNA 5'-splice site recognition"/>
    <property type="evidence" value="ECO:0007669"/>
    <property type="project" value="TreeGrafter"/>
</dbReference>
<dbReference type="GO" id="GO:0000243">
    <property type="term" value="C:commitment complex"/>
    <property type="evidence" value="ECO:0007669"/>
    <property type="project" value="TreeGrafter"/>
</dbReference>
<keyword evidence="5" id="KW-0539">Nucleus</keyword>
<dbReference type="InterPro" id="IPR011990">
    <property type="entry name" value="TPR-like_helical_dom_sf"/>
</dbReference>
<dbReference type="InParanoid" id="A0A448YGV7"/>
<dbReference type="FunCoup" id="A0A448YGV7">
    <property type="interactions" value="323"/>
</dbReference>
<dbReference type="GO" id="GO:0030627">
    <property type="term" value="F:pre-mRNA 5'-splice site binding"/>
    <property type="evidence" value="ECO:0007669"/>
    <property type="project" value="TreeGrafter"/>
</dbReference>
<dbReference type="STRING" id="13370.A0A448YGV7"/>
<evidence type="ECO:0000313" key="7">
    <source>
        <dbReference type="Proteomes" id="UP000290900"/>
    </source>
</evidence>
<keyword evidence="2" id="KW-0507">mRNA processing</keyword>
<evidence type="ECO:0000256" key="2">
    <source>
        <dbReference type="ARBA" id="ARBA00022664"/>
    </source>
</evidence>
<evidence type="ECO:0000313" key="6">
    <source>
        <dbReference type="EMBL" id="VEU20117.1"/>
    </source>
</evidence>
<evidence type="ECO:0000256" key="3">
    <source>
        <dbReference type="ARBA" id="ARBA00022737"/>
    </source>
</evidence>
<comment type="subcellular location">
    <subcellularLocation>
        <location evidence="1">Nucleus</location>
    </subcellularLocation>
</comment>
<dbReference type="AlphaFoldDB" id="A0A448YGV7"/>
<reference evidence="6 7" key="1">
    <citation type="submission" date="2018-12" db="EMBL/GenBank/DDBJ databases">
        <authorList>
            <person name="Tiukova I."/>
            <person name="Dainat J."/>
        </authorList>
    </citation>
    <scope>NUCLEOTIDE SEQUENCE [LARGE SCALE GENOMIC DNA]</scope>
</reference>
<sequence length="509" mass="60333">MDIPQNFLLAAQSLDDFDSWQKLVSLTENLPTKDDRYPVKISQGSPDTLKRLLFIVYENLLTNFPFCEQYWCNYASWKYKLGDTAQEVTEIYLKALKFLPKSLIIWKNYIHFTLDTSPSPETILDTLEQARINIGHHFYSNVIFDPYLDFLRSSGRSKEYHLLLRRIIELPLYHYCKYFQEFLRLLEKADIESIKYFISDEDLKTYFKGTSWGDLLSSDSLRDLKMRLKKQFTDVFIATQYQVYQIWPYERSLKKQFHQPGKLLSRGELNTWNSYLVYLEAATLRDKDQKSSIGKATLRTVYERCLIRTSDYTYFWLKCSNWRLNMNQLEEAKQVLLKGIYCTRDSGFRLRLRLIDLDILSGNLEDAVDLAVEGIQSSPNSLEMTIKLIEMENLKDPTNVLTLTELKLDEVKGSKYESQFDYLFREVLTYSQISVSKLESFFRKYTKSKKNSYQYLRALIDFYRCYDQNGKGYEEAMKMIEDSDEGIRERIKRFVSDDEGEYFEVAKVR</sequence>
<dbReference type="InterPro" id="IPR059164">
    <property type="entry name" value="HAT_PRP39_C"/>
</dbReference>
<dbReference type="EMBL" id="CAACVR010000002">
    <property type="protein sequence ID" value="VEU20117.1"/>
    <property type="molecule type" value="Genomic_DNA"/>
</dbReference>
<dbReference type="OrthoDB" id="10265668at2759"/>
<gene>
    <name evidence="6" type="ORF">BRENAR_LOCUS852</name>
</gene>
<keyword evidence="7" id="KW-1185">Reference proteome</keyword>
<proteinExistence type="predicted"/>
<organism evidence="6 7">
    <name type="scientific">Brettanomyces naardenensis</name>
    <name type="common">Yeast</name>
    <dbReference type="NCBI Taxonomy" id="13370"/>
    <lineage>
        <taxon>Eukaryota</taxon>
        <taxon>Fungi</taxon>
        <taxon>Dikarya</taxon>
        <taxon>Ascomycota</taxon>
        <taxon>Saccharomycotina</taxon>
        <taxon>Pichiomycetes</taxon>
        <taxon>Pichiales</taxon>
        <taxon>Pichiaceae</taxon>
        <taxon>Brettanomyces</taxon>
    </lineage>
</organism>
<keyword evidence="4" id="KW-0508">mRNA splicing</keyword>
<evidence type="ECO:0000256" key="5">
    <source>
        <dbReference type="ARBA" id="ARBA00023242"/>
    </source>
</evidence>
<protein>
    <submittedName>
        <fullName evidence="6">DEKNAAC100984</fullName>
    </submittedName>
</protein>
<dbReference type="InterPro" id="IPR003107">
    <property type="entry name" value="HAT"/>
</dbReference>
<dbReference type="GO" id="GO:0005685">
    <property type="term" value="C:U1 snRNP"/>
    <property type="evidence" value="ECO:0007669"/>
    <property type="project" value="TreeGrafter"/>
</dbReference>
<name>A0A448YGV7_BRENA</name>
<dbReference type="Pfam" id="PF23240">
    <property type="entry name" value="HAT_PRP39_N"/>
    <property type="match status" value="1"/>
</dbReference>
<evidence type="ECO:0000256" key="4">
    <source>
        <dbReference type="ARBA" id="ARBA00023187"/>
    </source>
</evidence>
<evidence type="ECO:0000256" key="1">
    <source>
        <dbReference type="ARBA" id="ARBA00004123"/>
    </source>
</evidence>
<dbReference type="Pfam" id="PF23241">
    <property type="entry name" value="HAT_PRP39_C"/>
    <property type="match status" value="1"/>
</dbReference>
<dbReference type="PANTHER" id="PTHR17204">
    <property type="entry name" value="PRE-MRNA PROCESSING PROTEIN PRP39-RELATED"/>
    <property type="match status" value="1"/>
</dbReference>
<dbReference type="SUPFAM" id="SSF48452">
    <property type="entry name" value="TPR-like"/>
    <property type="match status" value="1"/>
</dbReference>
<dbReference type="GO" id="GO:0071004">
    <property type="term" value="C:U2-type prespliceosome"/>
    <property type="evidence" value="ECO:0007669"/>
    <property type="project" value="TreeGrafter"/>
</dbReference>
<accession>A0A448YGV7</accession>
<dbReference type="Gene3D" id="1.25.40.10">
    <property type="entry name" value="Tetratricopeptide repeat domain"/>
    <property type="match status" value="2"/>
</dbReference>